<evidence type="ECO:0000313" key="3">
    <source>
        <dbReference type="Proteomes" id="UP000812277"/>
    </source>
</evidence>
<dbReference type="EMBL" id="JAHZIJ010000002">
    <property type="protein sequence ID" value="MBW7474026.1"/>
    <property type="molecule type" value="Genomic_DNA"/>
</dbReference>
<evidence type="ECO:0000256" key="1">
    <source>
        <dbReference type="SAM" id="MobiDB-lite"/>
    </source>
</evidence>
<proteinExistence type="predicted"/>
<dbReference type="Proteomes" id="UP000812277">
    <property type="component" value="Unassembled WGS sequence"/>
</dbReference>
<name>A0ABS7D2K0_9BACL</name>
<organism evidence="2 3">
    <name type="scientific">Paenibacillus oenotherae</name>
    <dbReference type="NCBI Taxonomy" id="1435645"/>
    <lineage>
        <taxon>Bacteria</taxon>
        <taxon>Bacillati</taxon>
        <taxon>Bacillota</taxon>
        <taxon>Bacilli</taxon>
        <taxon>Bacillales</taxon>
        <taxon>Paenibacillaceae</taxon>
        <taxon>Paenibacillus</taxon>
    </lineage>
</organism>
<protein>
    <submittedName>
        <fullName evidence="2">Uncharacterized protein</fullName>
    </submittedName>
</protein>
<reference evidence="2 3" key="1">
    <citation type="submission" date="2021-07" db="EMBL/GenBank/DDBJ databases">
        <title>Paenibacillus radiodurans sp. nov., isolated from the southeastern edge of Tengger Desert.</title>
        <authorList>
            <person name="Zhang G."/>
        </authorList>
    </citation>
    <scope>NUCLEOTIDE SEQUENCE [LARGE SCALE GENOMIC DNA]</scope>
    <source>
        <strain evidence="2 3">DT7-4</strain>
    </source>
</reference>
<evidence type="ECO:0000313" key="2">
    <source>
        <dbReference type="EMBL" id="MBW7474026.1"/>
    </source>
</evidence>
<dbReference type="RefSeq" id="WP_219871276.1">
    <property type="nucleotide sequence ID" value="NZ_JAHZIJ010000002.1"/>
</dbReference>
<comment type="caution">
    <text evidence="2">The sequence shown here is derived from an EMBL/GenBank/DDBJ whole genome shotgun (WGS) entry which is preliminary data.</text>
</comment>
<feature type="compositionally biased region" description="Low complexity" evidence="1">
    <location>
        <begin position="47"/>
        <end position="59"/>
    </location>
</feature>
<keyword evidence="3" id="KW-1185">Reference proteome</keyword>
<accession>A0ABS7D2K0</accession>
<feature type="compositionally biased region" description="Basic and acidic residues" evidence="1">
    <location>
        <begin position="29"/>
        <end position="44"/>
    </location>
</feature>
<sequence>MQKERRLIPIDDRLYGESLLYSEQQTENQMRDKEKTLQKEKAQEEMPSNLSSSSTTLPPIKTNAMLLLPL</sequence>
<gene>
    <name evidence="2" type="ORF">K0T92_04670</name>
</gene>
<feature type="region of interest" description="Disordered" evidence="1">
    <location>
        <begin position="22"/>
        <end position="70"/>
    </location>
</feature>